<dbReference type="EMBL" id="CP026604">
    <property type="protein sequence ID" value="AWB67151.1"/>
    <property type="molecule type" value="Genomic_DNA"/>
</dbReference>
<dbReference type="Gene3D" id="3.40.50.410">
    <property type="entry name" value="von Willebrand factor, type A domain"/>
    <property type="match status" value="1"/>
</dbReference>
<dbReference type="PANTHER" id="PTHR22550">
    <property type="entry name" value="SPORE GERMINATION PROTEIN"/>
    <property type="match status" value="1"/>
</dbReference>
<name>A0A2S0VSF5_9ALTE</name>
<evidence type="ECO:0000259" key="3">
    <source>
        <dbReference type="PROSITE" id="PS50234"/>
    </source>
</evidence>
<feature type="region of interest" description="Disordered" evidence="1">
    <location>
        <begin position="330"/>
        <end position="351"/>
    </location>
</feature>
<dbReference type="SMART" id="SM00327">
    <property type="entry name" value="VWA"/>
    <property type="match status" value="1"/>
</dbReference>
<evidence type="ECO:0000313" key="4">
    <source>
        <dbReference type="EMBL" id="AWB67151.1"/>
    </source>
</evidence>
<dbReference type="CDD" id="cd01467">
    <property type="entry name" value="vWA_BatA_type"/>
    <property type="match status" value="1"/>
</dbReference>
<sequence>MFEFAWLWALLLLPLPLLYRLLPRKQSAQAAVLRAPIWHMHKQAAAEPNQGKVTRLILPSFIWLLLVLAAARPQYLGEPVSLPTEGRDIMLAVDLSGSMQAEDMTIKGRQVDRLTMTKHVMQDFITRRSGDRLGLILFADTAYLQTPLTRDLNTVQQLLKESILGLVGEKTAIGDAIGLAAKRFKLQDESNRILVLLTDGQNTAGNLEPAEALELAKAEGIKIYTIGVASDQVLSRGFFGFGTQRADADLDEGLLQQLAKETGGQYFRAKSTGQLEKIYEVLDELEPIAAEEVQMRPLTALFYWPLGLALLLSLLPVLSAISTTLSWPWQKPNAKASTNNPASSVIDKGVQ</sequence>
<gene>
    <name evidence="4" type="ORF">C2869_12210</name>
</gene>
<dbReference type="Proteomes" id="UP000244441">
    <property type="component" value="Chromosome"/>
</dbReference>
<evidence type="ECO:0000256" key="2">
    <source>
        <dbReference type="SAM" id="Phobius"/>
    </source>
</evidence>
<dbReference type="Pfam" id="PF00092">
    <property type="entry name" value="VWA"/>
    <property type="match status" value="1"/>
</dbReference>
<keyword evidence="2" id="KW-0472">Membrane</keyword>
<proteinExistence type="predicted"/>
<evidence type="ECO:0000313" key="5">
    <source>
        <dbReference type="Proteomes" id="UP000244441"/>
    </source>
</evidence>
<accession>A0A2S0VSF5</accession>
<evidence type="ECO:0000256" key="1">
    <source>
        <dbReference type="SAM" id="MobiDB-lite"/>
    </source>
</evidence>
<keyword evidence="5" id="KW-1185">Reference proteome</keyword>
<dbReference type="RefSeq" id="WP_108603200.1">
    <property type="nucleotide sequence ID" value="NZ_CP026604.1"/>
</dbReference>
<feature type="transmembrane region" description="Helical" evidence="2">
    <location>
        <begin position="301"/>
        <end position="321"/>
    </location>
</feature>
<feature type="domain" description="VWFA" evidence="3">
    <location>
        <begin position="88"/>
        <end position="285"/>
    </location>
</feature>
<dbReference type="AlphaFoldDB" id="A0A2S0VSF5"/>
<dbReference type="InterPro" id="IPR033881">
    <property type="entry name" value="vWA_BatA_type"/>
</dbReference>
<dbReference type="OrthoDB" id="6206554at2"/>
<reference evidence="4 5" key="1">
    <citation type="submission" date="2018-01" db="EMBL/GenBank/DDBJ databases">
        <title>Genome sequence of a Cantenovulum-like bacteria.</title>
        <authorList>
            <person name="Tan W.R."/>
            <person name="Lau N.-S."/>
            <person name="Go F."/>
            <person name="Amirul A.-A.A."/>
        </authorList>
    </citation>
    <scope>NUCLEOTIDE SEQUENCE [LARGE SCALE GENOMIC DNA]</scope>
    <source>
        <strain evidence="4 5">CCB-QB4</strain>
    </source>
</reference>
<dbReference type="SUPFAM" id="SSF53300">
    <property type="entry name" value="vWA-like"/>
    <property type="match status" value="1"/>
</dbReference>
<dbReference type="InterPro" id="IPR002035">
    <property type="entry name" value="VWF_A"/>
</dbReference>
<dbReference type="InterPro" id="IPR050768">
    <property type="entry name" value="UPF0353/GerABKA_families"/>
</dbReference>
<protein>
    <submittedName>
        <fullName evidence="4">IMP dehydrogenase</fullName>
    </submittedName>
</protein>
<dbReference type="PANTHER" id="PTHR22550:SF18">
    <property type="entry name" value="VWFA DOMAIN-CONTAINING PROTEIN"/>
    <property type="match status" value="1"/>
</dbReference>
<dbReference type="InterPro" id="IPR036465">
    <property type="entry name" value="vWFA_dom_sf"/>
</dbReference>
<dbReference type="KEGG" id="cate:C2869_12210"/>
<dbReference type="PROSITE" id="PS50234">
    <property type="entry name" value="VWFA"/>
    <property type="match status" value="1"/>
</dbReference>
<keyword evidence="2" id="KW-1133">Transmembrane helix</keyword>
<organism evidence="4 5">
    <name type="scientific">Saccharobesus litoralis</name>
    <dbReference type="NCBI Taxonomy" id="2172099"/>
    <lineage>
        <taxon>Bacteria</taxon>
        <taxon>Pseudomonadati</taxon>
        <taxon>Pseudomonadota</taxon>
        <taxon>Gammaproteobacteria</taxon>
        <taxon>Alteromonadales</taxon>
        <taxon>Alteromonadaceae</taxon>
        <taxon>Saccharobesus</taxon>
    </lineage>
</organism>
<keyword evidence="2" id="KW-0812">Transmembrane</keyword>